<name>A0A9N8DAH3_9STRA</name>
<organism evidence="3 4">
    <name type="scientific">Seminavis robusta</name>
    <dbReference type="NCBI Taxonomy" id="568900"/>
    <lineage>
        <taxon>Eukaryota</taxon>
        <taxon>Sar</taxon>
        <taxon>Stramenopiles</taxon>
        <taxon>Ochrophyta</taxon>
        <taxon>Bacillariophyta</taxon>
        <taxon>Bacillariophyceae</taxon>
        <taxon>Bacillariophycidae</taxon>
        <taxon>Naviculales</taxon>
        <taxon>Naviculaceae</taxon>
        <taxon>Seminavis</taxon>
    </lineage>
</organism>
<evidence type="ECO:0000313" key="4">
    <source>
        <dbReference type="Proteomes" id="UP001153069"/>
    </source>
</evidence>
<feature type="region of interest" description="Disordered" evidence="1">
    <location>
        <begin position="82"/>
        <end position="128"/>
    </location>
</feature>
<reference evidence="3" key="1">
    <citation type="submission" date="2020-06" db="EMBL/GenBank/DDBJ databases">
        <authorList>
            <consortium name="Plant Systems Biology data submission"/>
        </authorList>
    </citation>
    <scope>NUCLEOTIDE SEQUENCE</scope>
    <source>
        <strain evidence="3">D6</strain>
    </source>
</reference>
<sequence>MKFVSTALLALSSLVAVKVHAECTDSIEQPIDSATKLSFAGFVPAVNRITNTGAGNKIVLRGYSREPMIAKDGTLITITAGEPLPCADDDESPLVVEKSATSPSIDKTSSTGTSSSGATSTSTGSETEEGFDFLELASTSSAAMKSFMGVSIPLFFGRSLGISTGITSALVTTMALTSSSPYAGVHAQELEACDTLLAPIEVDIYVDATANDIVMMEAQSGDYEACPPETVYWKHHPKVYGGYEGCVGEKVYYPCATDSQGVWEEDGQLAAKYPIIWDGENCVETSYTTENRTFWILWGDPLDKFELNSRTGLNPVVSFPFNRGPYPRYEQGVSLDVALDDSADARAAAKDLLVYIGAFVEEELDGWDVTFTEGAESGMTHIWAGKALEIAQTTCNRDIYALMEVPAYGYSPSDAADIANKFSSTFYNSSECLCFSDDSCKEPTVSISNRGWLPLTPFPVEMGGDGLSYAADSESPNSPWFESMVFPENPTGKIKTPQLSPERRVCDGVYVWPMYFGMRNYTIPIEERPDCSAWSFSITKAYSASVRAGFIIYKRDPETNHAAMVDTISTAYSMTHGLLSEWSWYGQMQLWDMIMSKPLNDATSWIGAYSEIMEEKWSLIIDAFDACPVVTVANPRAGAYAWFVYKDPYVGLQDGFVSSFFRDVLGVRTTTYNWGFRGADPADFYGPNYGTADFTRLQLYRDVSVYQEVARRAKIVCADQDASIGDFISINQWVAASEAVRDRRRLAEQEGRPTYESPEQRERHLRQAIPHLGDTQIHKLVEGHELSDSIDENVRLCAPEFTMSCLFKQVGNGFADA</sequence>
<dbReference type="SUPFAM" id="SSF53383">
    <property type="entry name" value="PLP-dependent transferases"/>
    <property type="match status" value="1"/>
</dbReference>
<protein>
    <submittedName>
        <fullName evidence="3">Uncharacterized protein</fullName>
    </submittedName>
</protein>
<evidence type="ECO:0000256" key="1">
    <source>
        <dbReference type="SAM" id="MobiDB-lite"/>
    </source>
</evidence>
<evidence type="ECO:0000256" key="2">
    <source>
        <dbReference type="SAM" id="SignalP"/>
    </source>
</evidence>
<dbReference type="Proteomes" id="UP001153069">
    <property type="component" value="Unassembled WGS sequence"/>
</dbReference>
<feature type="chain" id="PRO_5040462593" evidence="2">
    <location>
        <begin position="22"/>
        <end position="817"/>
    </location>
</feature>
<accession>A0A9N8DAH3</accession>
<feature type="signal peptide" evidence="2">
    <location>
        <begin position="1"/>
        <end position="21"/>
    </location>
</feature>
<feature type="compositionally biased region" description="Low complexity" evidence="1">
    <location>
        <begin position="108"/>
        <end position="125"/>
    </location>
</feature>
<dbReference type="OrthoDB" id="40285at2759"/>
<keyword evidence="4" id="KW-1185">Reference proteome</keyword>
<evidence type="ECO:0000313" key="3">
    <source>
        <dbReference type="EMBL" id="CAB9499074.1"/>
    </source>
</evidence>
<comment type="caution">
    <text evidence="3">The sequence shown here is derived from an EMBL/GenBank/DDBJ whole genome shotgun (WGS) entry which is preliminary data.</text>
</comment>
<proteinExistence type="predicted"/>
<dbReference type="AlphaFoldDB" id="A0A9N8DAH3"/>
<gene>
    <name evidence="3" type="ORF">SEMRO_53_G031350.1</name>
</gene>
<dbReference type="InterPro" id="IPR015424">
    <property type="entry name" value="PyrdxlP-dep_Trfase"/>
</dbReference>
<dbReference type="EMBL" id="CAICTM010000052">
    <property type="protein sequence ID" value="CAB9499074.1"/>
    <property type="molecule type" value="Genomic_DNA"/>
</dbReference>
<keyword evidence="2" id="KW-0732">Signal</keyword>